<dbReference type="HOGENOM" id="CLU_2896035_0_0_9"/>
<proteinExistence type="predicted"/>
<accession>A0A0S6U467</accession>
<dbReference type="AlphaFoldDB" id="A0A0S6U467"/>
<reference evidence="1" key="1">
    <citation type="submission" date="2013-10" db="EMBL/GenBank/DDBJ databases">
        <title>Draft genome sequence of Clostridium botulinum type B strain Osaka05.</title>
        <authorList>
            <person name="Sakaguchi Y."/>
            <person name="Hosomi K."/>
            <person name="Uchiyama J."/>
            <person name="Ogura Y."/>
            <person name="Sakaguchi M."/>
            <person name="Kohda T."/>
            <person name="Mukamoto M."/>
            <person name="Misawa N."/>
            <person name="Matsuzaki S."/>
            <person name="Hayashi T."/>
            <person name="Kozaki S."/>
        </authorList>
    </citation>
    <scope>NUCLEOTIDE SEQUENCE</scope>
    <source>
        <strain evidence="1">Osaka05</strain>
    </source>
</reference>
<sequence>MACALGRSCITIIKGLVSLNFIVKHRTGSISNLYILVKKKINNAVERLRQAKNGSLSDCLIN</sequence>
<evidence type="ECO:0000313" key="1">
    <source>
        <dbReference type="EMBL" id="GAE02368.1"/>
    </source>
</evidence>
<name>A0A0S6U467_CLOBO</name>
<dbReference type="RefSeq" id="WP_195745653.1">
    <property type="nucleotide sequence ID" value="NZ_DF384213.1"/>
</dbReference>
<dbReference type="Proteomes" id="UP000054164">
    <property type="component" value="Unassembled WGS sequence"/>
</dbReference>
<gene>
    <name evidence="1" type="ORF">CBO05C_2058</name>
</gene>
<dbReference type="EMBL" id="DF384213">
    <property type="protein sequence ID" value="GAE02368.1"/>
    <property type="molecule type" value="Genomic_DNA"/>
</dbReference>
<protein>
    <submittedName>
        <fullName evidence="1">Uncharacterized protein</fullName>
    </submittedName>
</protein>
<organism evidence="1">
    <name type="scientific">Clostridium botulinum B str. Osaka05</name>
    <dbReference type="NCBI Taxonomy" id="1407017"/>
    <lineage>
        <taxon>Bacteria</taxon>
        <taxon>Bacillati</taxon>
        <taxon>Bacillota</taxon>
        <taxon>Clostridia</taxon>
        <taxon>Eubacteriales</taxon>
        <taxon>Clostridiaceae</taxon>
        <taxon>Clostridium</taxon>
    </lineage>
</organism>